<dbReference type="InterPro" id="IPR052550">
    <property type="entry name" value="Pyrimidine_5'-ntase_YjjG"/>
</dbReference>
<dbReference type="PANTHER" id="PTHR47478">
    <property type="match status" value="1"/>
</dbReference>
<dbReference type="InterPro" id="IPR023214">
    <property type="entry name" value="HAD_sf"/>
</dbReference>
<dbReference type="NCBIfam" id="TIGR01549">
    <property type="entry name" value="HAD-SF-IA-v1"/>
    <property type="match status" value="1"/>
</dbReference>
<dbReference type="NCBIfam" id="TIGR02254">
    <property type="entry name" value="YjjG_YfnB"/>
    <property type="match status" value="1"/>
</dbReference>
<dbReference type="Pfam" id="PF00702">
    <property type="entry name" value="Hydrolase"/>
    <property type="match status" value="1"/>
</dbReference>
<gene>
    <name evidence="1" type="ORF">E1163_29215</name>
</gene>
<dbReference type="InterPro" id="IPR006439">
    <property type="entry name" value="HAD-SF_hydro_IA"/>
</dbReference>
<keyword evidence="2" id="KW-1185">Reference proteome</keyword>
<proteinExistence type="predicted"/>
<dbReference type="SUPFAM" id="SSF56784">
    <property type="entry name" value="HAD-like"/>
    <property type="match status" value="1"/>
</dbReference>
<dbReference type="Proteomes" id="UP000798808">
    <property type="component" value="Unassembled WGS sequence"/>
</dbReference>
<dbReference type="InterPro" id="IPR036412">
    <property type="entry name" value="HAD-like_sf"/>
</dbReference>
<comment type="caution">
    <text evidence="1">The sequence shown here is derived from an EMBL/GenBank/DDBJ whole genome shotgun (WGS) entry which is preliminary data.</text>
</comment>
<dbReference type="InterPro" id="IPR023198">
    <property type="entry name" value="PGP-like_dom2"/>
</dbReference>
<organism evidence="1 2">
    <name type="scientific">Fulvivirga kasyanovii</name>
    <dbReference type="NCBI Taxonomy" id="396812"/>
    <lineage>
        <taxon>Bacteria</taxon>
        <taxon>Pseudomonadati</taxon>
        <taxon>Bacteroidota</taxon>
        <taxon>Cytophagia</taxon>
        <taxon>Cytophagales</taxon>
        <taxon>Fulvivirgaceae</taxon>
        <taxon>Fulvivirga</taxon>
    </lineage>
</organism>
<reference evidence="1 2" key="1">
    <citation type="submission" date="2019-02" db="EMBL/GenBank/DDBJ databases">
        <authorList>
            <person name="Goldberg S.R."/>
            <person name="Haltli B.A."/>
            <person name="Correa H."/>
            <person name="Russell K.G."/>
        </authorList>
    </citation>
    <scope>NUCLEOTIDE SEQUENCE [LARGE SCALE GENOMIC DNA]</scope>
    <source>
        <strain evidence="1 2">JCM 16186</strain>
    </source>
</reference>
<dbReference type="Gene3D" id="1.10.150.240">
    <property type="entry name" value="Putative phosphatase, domain 2"/>
    <property type="match status" value="1"/>
</dbReference>
<sequence>MQKYKVILFDLDHTLWDYEKNSQETLNEIYVNYKLNALCGFSFDQFHDRFGRVNSGLWRQYDHGLIDRTTIRQERFHRILKHFRIQDTELALRLSDDYLNLCPTKTNLLPYAHDVLGYLKQKYDLYILTNGFDDIQEIKLSNSKLKNYFSGMITSETIGHRKPSKEIFNHALEVAGSTCNDTLMVGDNLLADVLGAQGASIDSVYFNPLRKVHRENIHLEINCLSQLMNIL</sequence>
<accession>A0ABW9RXX6</accession>
<dbReference type="Gene3D" id="3.40.50.1000">
    <property type="entry name" value="HAD superfamily/HAD-like"/>
    <property type="match status" value="1"/>
</dbReference>
<evidence type="ECO:0000313" key="2">
    <source>
        <dbReference type="Proteomes" id="UP000798808"/>
    </source>
</evidence>
<dbReference type="InterPro" id="IPR011951">
    <property type="entry name" value="HAD-SF_hydro_IA_YjjG/PynA"/>
</dbReference>
<dbReference type="PANTHER" id="PTHR47478:SF1">
    <property type="entry name" value="PYRIMIDINE 5'-NUCLEOTIDASE YJJG"/>
    <property type="match status" value="1"/>
</dbReference>
<name>A0ABW9RXX6_9BACT</name>
<dbReference type="SFLD" id="SFLDS00003">
    <property type="entry name" value="Haloacid_Dehalogenase"/>
    <property type="match status" value="1"/>
</dbReference>
<evidence type="ECO:0000313" key="1">
    <source>
        <dbReference type="EMBL" id="MTI29078.1"/>
    </source>
</evidence>
<protein>
    <submittedName>
        <fullName evidence="1">Noncanonical pyrimidine nucleotidase, YjjG family</fullName>
    </submittedName>
</protein>
<dbReference type="SFLD" id="SFLDG01129">
    <property type="entry name" value="C1.5:_HAD__Beta-PGM__Phosphata"/>
    <property type="match status" value="1"/>
</dbReference>
<dbReference type="EMBL" id="SMLW01000678">
    <property type="protein sequence ID" value="MTI29078.1"/>
    <property type="molecule type" value="Genomic_DNA"/>
</dbReference>
<dbReference type="RefSeq" id="WP_155177221.1">
    <property type="nucleotide sequence ID" value="NZ_BAAAFL010000010.1"/>
</dbReference>